<dbReference type="Pfam" id="PF19777">
    <property type="entry name" value="DUF6263"/>
    <property type="match status" value="1"/>
</dbReference>
<evidence type="ECO:0000313" key="1">
    <source>
        <dbReference type="EMBL" id="GFZ77221.1"/>
    </source>
</evidence>
<evidence type="ECO:0000313" key="2">
    <source>
        <dbReference type="Proteomes" id="UP000598120"/>
    </source>
</evidence>
<dbReference type="EMBL" id="BMIC01000001">
    <property type="protein sequence ID" value="GFZ77221.1"/>
    <property type="molecule type" value="Genomic_DNA"/>
</dbReference>
<keyword evidence="2" id="KW-1185">Reference proteome</keyword>
<dbReference type="RefSeq" id="WP_188604585.1">
    <property type="nucleotide sequence ID" value="NZ_BMIC01000001.1"/>
</dbReference>
<gene>
    <name evidence="1" type="ORF">GCM10011531_03170</name>
</gene>
<reference evidence="1 2" key="1">
    <citation type="journal article" date="2014" name="Int. J. Syst. Evol. Microbiol.">
        <title>Complete genome sequence of Corynebacterium casei LMG S-19264T (=DSM 44701T), isolated from a smear-ripened cheese.</title>
        <authorList>
            <consortium name="US DOE Joint Genome Institute (JGI-PGF)"/>
            <person name="Walter F."/>
            <person name="Albersmeier A."/>
            <person name="Kalinowski J."/>
            <person name="Ruckert C."/>
        </authorList>
    </citation>
    <scope>NUCLEOTIDE SEQUENCE [LARGE SCALE GENOMIC DNA]</scope>
    <source>
        <strain evidence="1 2">CGMCC 1.15295</strain>
    </source>
</reference>
<sequence length="291" mass="32032">MKKFTLVFAILFVAQLTGQTLLQYNFSVGDKFTINQQATQHITQDISGMIQEINNDLSGTMSFEVVKADKETFTLIMEFKSLKMLMSSPTLGELSNVDSASDDDSDITSMMFKGILNVPITIVMGRDGKIKSVTGGDLLIESMFKAVDITEPEIIEASKSQLEKQFGSEALSNSFEQMTYLFSTDKVKVNSKWKNSYQGDMSAETTWTLSEINKNNFKLSGVAATTMNSIDETISMTLNGSQSTTVTGNSKTGLFTELIVTGENTGNTVYTTQEITIPTTIKSTITYKIIQ</sequence>
<dbReference type="AlphaFoldDB" id="A0A8J2TSB7"/>
<accession>A0A8J2TSB7</accession>
<comment type="caution">
    <text evidence="1">The sequence shown here is derived from an EMBL/GenBank/DDBJ whole genome shotgun (WGS) entry which is preliminary data.</text>
</comment>
<organism evidence="1 2">
    <name type="scientific">Aquaticitalea lipolytica</name>
    <dbReference type="NCBI Taxonomy" id="1247562"/>
    <lineage>
        <taxon>Bacteria</taxon>
        <taxon>Pseudomonadati</taxon>
        <taxon>Bacteroidota</taxon>
        <taxon>Flavobacteriia</taxon>
        <taxon>Flavobacteriales</taxon>
        <taxon>Flavobacteriaceae</taxon>
        <taxon>Aquaticitalea</taxon>
    </lineage>
</organism>
<dbReference type="Proteomes" id="UP000598120">
    <property type="component" value="Unassembled WGS sequence"/>
</dbReference>
<name>A0A8J2TSB7_9FLAO</name>
<proteinExistence type="predicted"/>
<protein>
    <submittedName>
        <fullName evidence="1">Uncharacterized protein</fullName>
    </submittedName>
</protein>
<dbReference type="InterPro" id="IPR046230">
    <property type="entry name" value="DUF6263"/>
</dbReference>